<evidence type="ECO:0000256" key="1">
    <source>
        <dbReference type="RuleBase" id="RU003682"/>
    </source>
</evidence>
<keyword evidence="1" id="KW-0560">Oxidoreductase</keyword>
<dbReference type="GO" id="GO:0016491">
    <property type="term" value="F:oxidoreductase activity"/>
    <property type="evidence" value="ECO:0007669"/>
    <property type="project" value="UniProtKB-KW"/>
</dbReference>
<keyword evidence="1" id="KW-0479">Metal-binding</keyword>
<dbReference type="SUPFAM" id="SSF51197">
    <property type="entry name" value="Clavaminate synthase-like"/>
    <property type="match status" value="1"/>
</dbReference>
<keyword evidence="1" id="KW-0408">Iron</keyword>
<dbReference type="InterPro" id="IPR044861">
    <property type="entry name" value="IPNS-like_FE2OG_OXY"/>
</dbReference>
<dbReference type="InterPro" id="IPR027443">
    <property type="entry name" value="IPNS-like_sf"/>
</dbReference>
<protein>
    <recommendedName>
        <fullName evidence="2">Fe2OG dioxygenase domain-containing protein</fullName>
    </recommendedName>
</protein>
<evidence type="ECO:0000259" key="2">
    <source>
        <dbReference type="PROSITE" id="PS51471"/>
    </source>
</evidence>
<dbReference type="PROSITE" id="PS51471">
    <property type="entry name" value="FE2OG_OXY"/>
    <property type="match status" value="1"/>
</dbReference>
<dbReference type="Proteomes" id="UP001157974">
    <property type="component" value="Unassembled WGS sequence"/>
</dbReference>
<sequence length="304" mass="34232">MELEIPIVDLDQSFEECAKVVKHACERHGFFAIKGIPEEITSGALDHMKRFFALSEEEKRSLTVDDGHGYIPYGGQKLDPKHQTKGDTKEIFAVGPEKTADSGEALLFGSNKWPTDEQLPGFRKFIEEYCKLMHETSVRLSEIIGYSLGMPTDYFNHKVFDGSLSCLRPIHYFPEKSDPEQGIFGAGAHSDWGMITLLYTDGQPGLQILVDGQWLDVKEPRGTLICNIGDMLERWSNNKYKSTRHRVANMKGVDRFAIPYFLNPKPNWVIATLPTCGTPKYRDIKCEDYIASMIEATGPDSIAS</sequence>
<dbReference type="Pfam" id="PF14226">
    <property type="entry name" value="DIOX_N"/>
    <property type="match status" value="1"/>
</dbReference>
<proteinExistence type="inferred from homology"/>
<reference evidence="3 4" key="1">
    <citation type="journal article" date="2023" name="Nat. Commun.">
        <title>Origin of minicircular mitochondrial genomes in red algae.</title>
        <authorList>
            <person name="Lee Y."/>
            <person name="Cho C.H."/>
            <person name="Lee Y.M."/>
            <person name="Park S.I."/>
            <person name="Yang J.H."/>
            <person name="West J.A."/>
            <person name="Bhattacharya D."/>
            <person name="Yoon H.S."/>
        </authorList>
    </citation>
    <scope>NUCLEOTIDE SEQUENCE [LARGE SCALE GENOMIC DNA]</scope>
    <source>
        <strain evidence="3 4">CCMP1338</strain>
        <tissue evidence="3">Whole cell</tissue>
    </source>
</reference>
<dbReference type="AlphaFoldDB" id="A0AAV8V288"/>
<dbReference type="Gene3D" id="2.60.120.330">
    <property type="entry name" value="B-lactam Antibiotic, Isopenicillin N Synthase, Chain"/>
    <property type="match status" value="1"/>
</dbReference>
<comment type="similarity">
    <text evidence="1">Belongs to the iron/ascorbate-dependent oxidoreductase family.</text>
</comment>
<dbReference type="InterPro" id="IPR005123">
    <property type="entry name" value="Oxoglu/Fe-dep_dioxygenase_dom"/>
</dbReference>
<dbReference type="EMBL" id="JAMWBK010000002">
    <property type="protein sequence ID" value="KAJ8907492.1"/>
    <property type="molecule type" value="Genomic_DNA"/>
</dbReference>
<feature type="domain" description="Fe2OG dioxygenase" evidence="2">
    <location>
        <begin position="162"/>
        <end position="264"/>
    </location>
</feature>
<dbReference type="InterPro" id="IPR026992">
    <property type="entry name" value="DIOX_N"/>
</dbReference>
<dbReference type="Pfam" id="PF03171">
    <property type="entry name" value="2OG-FeII_Oxy"/>
    <property type="match status" value="1"/>
</dbReference>
<comment type="caution">
    <text evidence="3">The sequence shown here is derived from an EMBL/GenBank/DDBJ whole genome shotgun (WGS) entry which is preliminary data.</text>
</comment>
<evidence type="ECO:0000313" key="3">
    <source>
        <dbReference type="EMBL" id="KAJ8907492.1"/>
    </source>
</evidence>
<dbReference type="GO" id="GO:0046872">
    <property type="term" value="F:metal ion binding"/>
    <property type="evidence" value="ECO:0007669"/>
    <property type="project" value="UniProtKB-KW"/>
</dbReference>
<keyword evidence="4" id="KW-1185">Reference proteome</keyword>
<organism evidence="3 4">
    <name type="scientific">Rhodosorus marinus</name>
    <dbReference type="NCBI Taxonomy" id="101924"/>
    <lineage>
        <taxon>Eukaryota</taxon>
        <taxon>Rhodophyta</taxon>
        <taxon>Stylonematophyceae</taxon>
        <taxon>Stylonematales</taxon>
        <taxon>Stylonemataceae</taxon>
        <taxon>Rhodosorus</taxon>
    </lineage>
</organism>
<accession>A0AAV8V288</accession>
<gene>
    <name evidence="3" type="ORF">NDN08_007603</name>
</gene>
<evidence type="ECO:0000313" key="4">
    <source>
        <dbReference type="Proteomes" id="UP001157974"/>
    </source>
</evidence>
<dbReference type="InterPro" id="IPR050231">
    <property type="entry name" value="Iron_ascorbate_oxido_reductase"/>
</dbReference>
<name>A0AAV8V288_9RHOD</name>
<dbReference type="PANTHER" id="PTHR47990">
    <property type="entry name" value="2-OXOGLUTARATE (2OG) AND FE(II)-DEPENDENT OXYGENASE SUPERFAMILY PROTEIN-RELATED"/>
    <property type="match status" value="1"/>
</dbReference>